<evidence type="ECO:0000256" key="2">
    <source>
        <dbReference type="ARBA" id="ARBA00022759"/>
    </source>
</evidence>
<dbReference type="RefSeq" id="WP_206741003.1">
    <property type="nucleotide sequence ID" value="NZ_AWFB01000019.1"/>
</dbReference>
<protein>
    <recommendedName>
        <fullName evidence="6">Very short patch repair endonuclease</fullName>
        <ecNumber evidence="6">3.1.-.-</ecNumber>
    </recommendedName>
</protein>
<evidence type="ECO:0000313" key="8">
    <source>
        <dbReference type="Proteomes" id="UP000249123"/>
    </source>
</evidence>
<dbReference type="Pfam" id="PF03852">
    <property type="entry name" value="Vsr"/>
    <property type="match status" value="1"/>
</dbReference>
<dbReference type="InterPro" id="IPR011335">
    <property type="entry name" value="Restrct_endonuc-II-like"/>
</dbReference>
<keyword evidence="8" id="KW-1185">Reference proteome</keyword>
<evidence type="ECO:0000256" key="4">
    <source>
        <dbReference type="ARBA" id="ARBA00022801"/>
    </source>
</evidence>
<evidence type="ECO:0000313" key="7">
    <source>
        <dbReference type="EMBL" id="RAN33507.1"/>
    </source>
</evidence>
<dbReference type="EC" id="3.1.-.-" evidence="6"/>
<gene>
    <name evidence="7" type="ORF">HY3_12715</name>
</gene>
<dbReference type="EMBL" id="AWFB01000019">
    <property type="protein sequence ID" value="RAN33507.1"/>
    <property type="molecule type" value="Genomic_DNA"/>
</dbReference>
<dbReference type="CDD" id="cd00221">
    <property type="entry name" value="Vsr"/>
    <property type="match status" value="1"/>
</dbReference>
<accession>A0A8B2PVZ3</accession>
<dbReference type="GO" id="GO:0004519">
    <property type="term" value="F:endonuclease activity"/>
    <property type="evidence" value="ECO:0007669"/>
    <property type="project" value="UniProtKB-KW"/>
</dbReference>
<dbReference type="NCBIfam" id="TIGR00632">
    <property type="entry name" value="vsr"/>
    <property type="match status" value="1"/>
</dbReference>
<keyword evidence="1 6" id="KW-0540">Nuclease</keyword>
<keyword evidence="5 6" id="KW-0234">DNA repair</keyword>
<keyword evidence="4 6" id="KW-0378">Hydrolase</keyword>
<dbReference type="GO" id="GO:0006298">
    <property type="term" value="P:mismatch repair"/>
    <property type="evidence" value="ECO:0007669"/>
    <property type="project" value="UniProtKB-UniRule"/>
</dbReference>
<comment type="function">
    <text evidence="6">May nick specific sequences that contain T:G mispairs resulting from m5C-deamination.</text>
</comment>
<evidence type="ECO:0000256" key="1">
    <source>
        <dbReference type="ARBA" id="ARBA00022722"/>
    </source>
</evidence>
<dbReference type="SUPFAM" id="SSF52980">
    <property type="entry name" value="Restriction endonuclease-like"/>
    <property type="match status" value="1"/>
</dbReference>
<dbReference type="PIRSF" id="PIRSF018267">
    <property type="entry name" value="VSR_endonuc"/>
    <property type="match status" value="1"/>
</dbReference>
<name>A0A8B2PVZ3_9PROT</name>
<dbReference type="GO" id="GO:0016787">
    <property type="term" value="F:hydrolase activity"/>
    <property type="evidence" value="ECO:0007669"/>
    <property type="project" value="UniProtKB-KW"/>
</dbReference>
<dbReference type="Proteomes" id="UP000249123">
    <property type="component" value="Unassembled WGS sequence"/>
</dbReference>
<evidence type="ECO:0000256" key="5">
    <source>
        <dbReference type="ARBA" id="ARBA00023204"/>
    </source>
</evidence>
<evidence type="ECO:0000256" key="6">
    <source>
        <dbReference type="PIRNR" id="PIRNR018267"/>
    </source>
</evidence>
<evidence type="ECO:0000256" key="3">
    <source>
        <dbReference type="ARBA" id="ARBA00022763"/>
    </source>
</evidence>
<dbReference type="InterPro" id="IPR004603">
    <property type="entry name" value="DNA_mismatch_endonuc_vsr"/>
</dbReference>
<organism evidence="7 8">
    <name type="scientific">Hyphomonas pacifica</name>
    <dbReference type="NCBI Taxonomy" id="1280941"/>
    <lineage>
        <taxon>Bacteria</taxon>
        <taxon>Pseudomonadati</taxon>
        <taxon>Pseudomonadota</taxon>
        <taxon>Alphaproteobacteria</taxon>
        <taxon>Hyphomonadales</taxon>
        <taxon>Hyphomonadaceae</taxon>
        <taxon>Hyphomonas</taxon>
    </lineage>
</organism>
<dbReference type="AlphaFoldDB" id="A0A8B2PVZ3"/>
<keyword evidence="3 6" id="KW-0227">DNA damage</keyword>
<comment type="caution">
    <text evidence="7">The sequence shown here is derived from an EMBL/GenBank/DDBJ whole genome shotgun (WGS) entry which is preliminary data.</text>
</comment>
<dbReference type="Gene3D" id="3.40.960.10">
    <property type="entry name" value="VSR Endonuclease"/>
    <property type="match status" value="1"/>
</dbReference>
<keyword evidence="2 6" id="KW-0255">Endonuclease</keyword>
<comment type="similarity">
    <text evidence="6">Belongs to the vsr family.</text>
</comment>
<proteinExistence type="inferred from homology"/>
<sequence>MSDEITELKEEIDPVRSKIMASVAQRGTKPEMFVRRLCHALGYRYRLHVKALPGSPDLVFPCRKKVIFVHGCFWHRHPGCSRTTTPKTRTPFWKAKFDENVRRDARQLTELTTLGWESCIVWECETRNPIILRQKLSDYLEMSGPVHE</sequence>
<reference evidence="7 8" key="1">
    <citation type="submission" date="2013-04" db="EMBL/GenBank/DDBJ databases">
        <title>Hyphomonas sp. T24B3 Genome Sequencing.</title>
        <authorList>
            <person name="Lai Q."/>
            <person name="Shao Z."/>
        </authorList>
    </citation>
    <scope>NUCLEOTIDE SEQUENCE [LARGE SCALE GENOMIC DNA]</scope>
    <source>
        <strain evidence="7 8">T24B3</strain>
    </source>
</reference>